<organism evidence="1 2">
    <name type="scientific">Trichomalopsis sarcophagae</name>
    <dbReference type="NCBI Taxonomy" id="543379"/>
    <lineage>
        <taxon>Eukaryota</taxon>
        <taxon>Metazoa</taxon>
        <taxon>Ecdysozoa</taxon>
        <taxon>Arthropoda</taxon>
        <taxon>Hexapoda</taxon>
        <taxon>Insecta</taxon>
        <taxon>Pterygota</taxon>
        <taxon>Neoptera</taxon>
        <taxon>Endopterygota</taxon>
        <taxon>Hymenoptera</taxon>
        <taxon>Apocrita</taxon>
        <taxon>Proctotrupomorpha</taxon>
        <taxon>Chalcidoidea</taxon>
        <taxon>Pteromalidae</taxon>
        <taxon>Pteromalinae</taxon>
        <taxon>Trichomalopsis</taxon>
    </lineage>
</organism>
<evidence type="ECO:0000313" key="2">
    <source>
        <dbReference type="Proteomes" id="UP000215335"/>
    </source>
</evidence>
<dbReference type="Proteomes" id="UP000215335">
    <property type="component" value="Unassembled WGS sequence"/>
</dbReference>
<sequence length="34" mass="3849">MNTTPLSCFFFLILLCVELSCCSYTFTLLIVGVR</sequence>
<protein>
    <submittedName>
        <fullName evidence="1">Uncharacterized protein</fullName>
    </submittedName>
</protein>
<name>A0A232FLK6_9HYME</name>
<comment type="caution">
    <text evidence="1">The sequence shown here is derived from an EMBL/GenBank/DDBJ whole genome shotgun (WGS) entry which is preliminary data.</text>
</comment>
<keyword evidence="2" id="KW-1185">Reference proteome</keyword>
<proteinExistence type="predicted"/>
<evidence type="ECO:0000313" key="1">
    <source>
        <dbReference type="EMBL" id="OXU31338.1"/>
    </source>
</evidence>
<dbReference type="AlphaFoldDB" id="A0A232FLK6"/>
<reference evidence="1 2" key="1">
    <citation type="journal article" date="2017" name="Curr. Biol.">
        <title>The Evolution of Venom by Co-option of Single-Copy Genes.</title>
        <authorList>
            <person name="Martinson E.O."/>
            <person name="Mrinalini"/>
            <person name="Kelkar Y.D."/>
            <person name="Chang C.H."/>
            <person name="Werren J.H."/>
        </authorList>
    </citation>
    <scope>NUCLEOTIDE SEQUENCE [LARGE SCALE GENOMIC DNA]</scope>
    <source>
        <strain evidence="1 2">Alberta</strain>
        <tissue evidence="1">Whole body</tissue>
    </source>
</reference>
<accession>A0A232FLK6</accession>
<gene>
    <name evidence="1" type="ORF">TSAR_012683</name>
</gene>
<dbReference type="EMBL" id="NNAY01000067">
    <property type="protein sequence ID" value="OXU31338.1"/>
    <property type="molecule type" value="Genomic_DNA"/>
</dbReference>